<keyword evidence="8 10" id="KW-0413">Isomerase</keyword>
<dbReference type="PANTHER" id="PTHR30390:SF6">
    <property type="entry name" value="DNAA INITIATOR-ASSOCIATING PROTEIN DIAA"/>
    <property type="match status" value="1"/>
</dbReference>
<comment type="miscellaneous">
    <text evidence="10">The reaction produces a racemic mixture of D-glycero-alpha-D-manno-heptose 7-phosphate and D-glycero-beta-D-manno-heptose 7-phosphate.</text>
</comment>
<dbReference type="GO" id="GO:1901135">
    <property type="term" value="P:carbohydrate derivative metabolic process"/>
    <property type="evidence" value="ECO:0007669"/>
    <property type="project" value="InterPro"/>
</dbReference>
<comment type="subunit">
    <text evidence="10">Homotetramer.</text>
</comment>
<sequence>MRELMNDRFEAHLDRHISLATLVRDTLGPAVTLMADRVIATLAAGHKIMLCGNGGSAADAQHIAAELTGRYGVPNRRALAALALSTDSSALTAISNDLGFDQVFARQLEALSQRDDLLIAISTSGRSPNLIAAVERARHLGLYTIGLLGGDGGALRTRVDLPILVPSSETPHIQELHITLGHILCSLVDEAFHPDRRDSDR</sequence>
<dbReference type="GO" id="GO:0097367">
    <property type="term" value="F:carbohydrate derivative binding"/>
    <property type="evidence" value="ECO:0007669"/>
    <property type="project" value="InterPro"/>
</dbReference>
<dbReference type="HAMAP" id="MF_00067">
    <property type="entry name" value="GmhA"/>
    <property type="match status" value="1"/>
</dbReference>
<comment type="similarity">
    <text evidence="4 10">Belongs to the SIS family. GmhA subfamily.</text>
</comment>
<dbReference type="GO" id="GO:0005975">
    <property type="term" value="P:carbohydrate metabolic process"/>
    <property type="evidence" value="ECO:0007669"/>
    <property type="project" value="UniProtKB-UniRule"/>
</dbReference>
<comment type="cofactor">
    <cofactor evidence="10">
        <name>Zn(2+)</name>
        <dbReference type="ChEBI" id="CHEBI:29105"/>
    </cofactor>
    <text evidence="10">Binds 1 zinc ion per subunit.</text>
</comment>
<keyword evidence="7 10" id="KW-0862">Zinc</keyword>
<evidence type="ECO:0000256" key="4">
    <source>
        <dbReference type="ARBA" id="ARBA00009894"/>
    </source>
</evidence>
<reference evidence="12 13" key="1">
    <citation type="journal article" date="2020" name="Microorganisms">
        <title>Osmotic Adaptation and Compatible Solute Biosynthesis of Phototrophic Bacteria as Revealed from Genome Analyses.</title>
        <authorList>
            <person name="Imhoff J.F."/>
            <person name="Rahn T."/>
            <person name="Kunzel S."/>
            <person name="Keller A."/>
            <person name="Neulinger S.C."/>
        </authorList>
    </citation>
    <scope>NUCLEOTIDE SEQUENCE [LARGE SCALE GENOMIC DNA]</scope>
    <source>
        <strain evidence="12 13">DSM 21303</strain>
    </source>
</reference>
<comment type="function">
    <text evidence="2 10">Catalyzes the isomerization of sedoheptulose 7-phosphate in D-glycero-D-manno-heptose 7-phosphate.</text>
</comment>
<name>A0A9X0WHV9_9GAMM</name>
<protein>
    <recommendedName>
        <fullName evidence="10">Phosphoheptose isomerase</fullName>
        <ecNumber evidence="10">5.3.1.28</ecNumber>
    </recommendedName>
    <alternativeName>
        <fullName evidence="10">Sedoheptulose 7-phosphate isomerase</fullName>
    </alternativeName>
</protein>
<evidence type="ECO:0000256" key="6">
    <source>
        <dbReference type="ARBA" id="ARBA00022723"/>
    </source>
</evidence>
<dbReference type="Gene3D" id="3.40.50.10490">
    <property type="entry name" value="Glucose-6-phosphate isomerase like protein, domain 1"/>
    <property type="match status" value="1"/>
</dbReference>
<feature type="binding site" evidence="10">
    <location>
        <position position="174"/>
    </location>
    <ligand>
        <name>Zn(2+)</name>
        <dbReference type="ChEBI" id="CHEBI:29105"/>
    </ligand>
</feature>
<feature type="domain" description="SIS" evidence="11">
    <location>
        <begin position="38"/>
        <end position="194"/>
    </location>
</feature>
<dbReference type="GO" id="GO:0008968">
    <property type="term" value="F:D-sedoheptulose 7-phosphate isomerase activity"/>
    <property type="evidence" value="ECO:0007669"/>
    <property type="project" value="UniProtKB-UniRule"/>
</dbReference>
<evidence type="ECO:0000256" key="7">
    <source>
        <dbReference type="ARBA" id="ARBA00022833"/>
    </source>
</evidence>
<dbReference type="InterPro" id="IPR004515">
    <property type="entry name" value="Phosphoheptose_Isoase"/>
</dbReference>
<feature type="binding site" evidence="10">
    <location>
        <position position="174"/>
    </location>
    <ligand>
        <name>substrate</name>
    </ligand>
</feature>
<dbReference type="EC" id="5.3.1.28" evidence="10"/>
<proteinExistence type="inferred from homology"/>
<feature type="binding site" evidence="10">
    <location>
        <position position="62"/>
    </location>
    <ligand>
        <name>Zn(2+)</name>
        <dbReference type="ChEBI" id="CHEBI:29105"/>
    </ligand>
</feature>
<evidence type="ECO:0000259" key="11">
    <source>
        <dbReference type="PROSITE" id="PS51464"/>
    </source>
</evidence>
<keyword evidence="6 10" id="KW-0479">Metal-binding</keyword>
<feature type="binding site" evidence="10">
    <location>
        <begin position="122"/>
        <end position="124"/>
    </location>
    <ligand>
        <name>substrate</name>
    </ligand>
</feature>
<evidence type="ECO:0000256" key="9">
    <source>
        <dbReference type="ARBA" id="ARBA00023277"/>
    </source>
</evidence>
<evidence type="ECO:0000256" key="3">
    <source>
        <dbReference type="ARBA" id="ARBA00004496"/>
    </source>
</evidence>
<evidence type="ECO:0000313" key="12">
    <source>
        <dbReference type="EMBL" id="MBK1645029.1"/>
    </source>
</evidence>
<comment type="subcellular location">
    <subcellularLocation>
        <location evidence="3 10">Cytoplasm</location>
    </subcellularLocation>
</comment>
<dbReference type="InterPro" id="IPR035461">
    <property type="entry name" value="GmhA/DiaA"/>
</dbReference>
<dbReference type="AlphaFoldDB" id="A0A9X0WHV9"/>
<keyword evidence="9 10" id="KW-0119">Carbohydrate metabolism</keyword>
<feature type="binding site" evidence="10">
    <location>
        <position position="182"/>
    </location>
    <ligand>
        <name>Zn(2+)</name>
        <dbReference type="ChEBI" id="CHEBI:29105"/>
    </ligand>
</feature>
<dbReference type="SUPFAM" id="SSF53697">
    <property type="entry name" value="SIS domain"/>
    <property type="match status" value="1"/>
</dbReference>
<evidence type="ECO:0000256" key="2">
    <source>
        <dbReference type="ARBA" id="ARBA00003172"/>
    </source>
</evidence>
<evidence type="ECO:0000313" key="13">
    <source>
        <dbReference type="Proteomes" id="UP001138802"/>
    </source>
</evidence>
<comment type="caution">
    <text evidence="12">The sequence shown here is derived from an EMBL/GenBank/DDBJ whole genome shotgun (WGS) entry which is preliminary data.</text>
</comment>
<organism evidence="12 13">
    <name type="scientific">Thiocapsa imhoffii</name>
    <dbReference type="NCBI Taxonomy" id="382777"/>
    <lineage>
        <taxon>Bacteria</taxon>
        <taxon>Pseudomonadati</taxon>
        <taxon>Pseudomonadota</taxon>
        <taxon>Gammaproteobacteria</taxon>
        <taxon>Chromatiales</taxon>
        <taxon>Chromatiaceae</taxon>
        <taxon>Thiocapsa</taxon>
    </lineage>
</organism>
<evidence type="ECO:0000256" key="5">
    <source>
        <dbReference type="ARBA" id="ARBA00022490"/>
    </source>
</evidence>
<dbReference type="InterPro" id="IPR046348">
    <property type="entry name" value="SIS_dom_sf"/>
</dbReference>
<keyword evidence="5 10" id="KW-0963">Cytoplasm</keyword>
<evidence type="ECO:0000256" key="1">
    <source>
        <dbReference type="ARBA" id="ARBA00000348"/>
    </source>
</evidence>
<feature type="binding site" evidence="10">
    <location>
        <position position="127"/>
    </location>
    <ligand>
        <name>substrate</name>
    </ligand>
</feature>
<dbReference type="InterPro" id="IPR050099">
    <property type="entry name" value="SIS_GmhA/DiaA_subfam"/>
</dbReference>
<dbReference type="Proteomes" id="UP001138802">
    <property type="component" value="Unassembled WGS sequence"/>
</dbReference>
<dbReference type="InterPro" id="IPR001347">
    <property type="entry name" value="SIS_dom"/>
</dbReference>
<dbReference type="GO" id="GO:0005737">
    <property type="term" value="C:cytoplasm"/>
    <property type="evidence" value="ECO:0007669"/>
    <property type="project" value="UniProtKB-SubCell"/>
</dbReference>
<dbReference type="EMBL" id="NRSD01000009">
    <property type="protein sequence ID" value="MBK1645029.1"/>
    <property type="molecule type" value="Genomic_DNA"/>
</dbReference>
<dbReference type="GO" id="GO:0008270">
    <property type="term" value="F:zinc ion binding"/>
    <property type="evidence" value="ECO:0007669"/>
    <property type="project" value="UniProtKB-UniRule"/>
</dbReference>
<feature type="binding site" evidence="10">
    <location>
        <begin position="96"/>
        <end position="97"/>
    </location>
    <ligand>
        <name>substrate</name>
    </ligand>
</feature>
<feature type="binding site" evidence="10">
    <location>
        <begin position="53"/>
        <end position="55"/>
    </location>
    <ligand>
        <name>substrate</name>
    </ligand>
</feature>
<dbReference type="PANTHER" id="PTHR30390">
    <property type="entry name" value="SEDOHEPTULOSE 7-PHOSPHATE ISOMERASE / DNAA INITIATOR-ASSOCIATING FACTOR FOR REPLICATION INITIATION"/>
    <property type="match status" value="1"/>
</dbReference>
<dbReference type="Pfam" id="PF13580">
    <property type="entry name" value="SIS_2"/>
    <property type="match status" value="1"/>
</dbReference>
<comment type="catalytic activity">
    <reaction evidence="1 10">
        <text>2 D-sedoheptulose 7-phosphate = D-glycero-alpha-D-manno-heptose 7-phosphate + D-glycero-beta-D-manno-heptose 7-phosphate</text>
        <dbReference type="Rhea" id="RHEA:27489"/>
        <dbReference type="ChEBI" id="CHEBI:57483"/>
        <dbReference type="ChEBI" id="CHEBI:60203"/>
        <dbReference type="ChEBI" id="CHEBI:60204"/>
        <dbReference type="EC" id="5.3.1.28"/>
    </reaction>
</comment>
<evidence type="ECO:0000256" key="10">
    <source>
        <dbReference type="HAMAP-Rule" id="MF_00067"/>
    </source>
</evidence>
<accession>A0A9X0WHV9</accession>
<feature type="binding site" evidence="10">
    <location>
        <position position="66"/>
    </location>
    <ligand>
        <name>Zn(2+)</name>
        <dbReference type="ChEBI" id="CHEBI:29105"/>
    </ligand>
</feature>
<dbReference type="CDD" id="cd05006">
    <property type="entry name" value="SIS_GmhA"/>
    <property type="match status" value="1"/>
</dbReference>
<comment type="pathway">
    <text evidence="10">Carbohydrate biosynthesis; D-glycero-D-manno-heptose 7-phosphate biosynthesis; D-glycero-alpha-D-manno-heptose 7-phosphate and D-glycero-beta-D-manno-heptose 7-phosphate from sedoheptulose 7-phosphate: step 1/1.</text>
</comment>
<gene>
    <name evidence="10" type="primary">gmhA</name>
    <name evidence="12" type="ORF">CKO25_10270</name>
</gene>
<feature type="binding site" evidence="10">
    <location>
        <position position="66"/>
    </location>
    <ligand>
        <name>substrate</name>
    </ligand>
</feature>
<evidence type="ECO:0000256" key="8">
    <source>
        <dbReference type="ARBA" id="ARBA00023235"/>
    </source>
</evidence>
<keyword evidence="13" id="KW-1185">Reference proteome</keyword>
<dbReference type="PROSITE" id="PS51464">
    <property type="entry name" value="SIS"/>
    <property type="match status" value="1"/>
</dbReference>